<dbReference type="EMBL" id="CAFBOS010000349">
    <property type="protein sequence ID" value="CAB5028472.1"/>
    <property type="molecule type" value="Genomic_DNA"/>
</dbReference>
<dbReference type="Pfam" id="PF02620">
    <property type="entry name" value="YceD"/>
    <property type="match status" value="1"/>
</dbReference>
<feature type="region of interest" description="Disordered" evidence="1">
    <location>
        <begin position="148"/>
        <end position="168"/>
    </location>
</feature>
<organism evidence="4">
    <name type="scientific">freshwater metagenome</name>
    <dbReference type="NCBI Taxonomy" id="449393"/>
    <lineage>
        <taxon>unclassified sequences</taxon>
        <taxon>metagenomes</taxon>
        <taxon>ecological metagenomes</taxon>
    </lineage>
</organism>
<dbReference type="EMBL" id="CAEZYR010000230">
    <property type="protein sequence ID" value="CAB4776092.1"/>
    <property type="molecule type" value="Genomic_DNA"/>
</dbReference>
<evidence type="ECO:0000313" key="3">
    <source>
        <dbReference type="EMBL" id="CAB4943129.1"/>
    </source>
</evidence>
<dbReference type="AlphaFoldDB" id="A0A6J7RI10"/>
<accession>A0A6J7RI10</accession>
<protein>
    <submittedName>
        <fullName evidence="4">Unannotated protein</fullName>
    </submittedName>
</protein>
<gene>
    <name evidence="2" type="ORF">UFOPK2754_03373</name>
    <name evidence="3" type="ORF">UFOPK3543_03362</name>
    <name evidence="4" type="ORF">UFOPK3967_03240</name>
</gene>
<evidence type="ECO:0000313" key="2">
    <source>
        <dbReference type="EMBL" id="CAB4776092.1"/>
    </source>
</evidence>
<proteinExistence type="predicted"/>
<evidence type="ECO:0000313" key="4">
    <source>
        <dbReference type="EMBL" id="CAB5028472.1"/>
    </source>
</evidence>
<name>A0A6J7RI10_9ZZZZ</name>
<evidence type="ECO:0000256" key="1">
    <source>
        <dbReference type="SAM" id="MobiDB-lite"/>
    </source>
</evidence>
<dbReference type="InterPro" id="IPR003772">
    <property type="entry name" value="YceD"/>
</dbReference>
<reference evidence="4" key="1">
    <citation type="submission" date="2020-05" db="EMBL/GenBank/DDBJ databases">
        <authorList>
            <person name="Chiriac C."/>
            <person name="Salcher M."/>
            <person name="Ghai R."/>
            <person name="Kavagutti S V."/>
        </authorList>
    </citation>
    <scope>NUCLEOTIDE SEQUENCE</scope>
</reference>
<sequence length="182" mass="19357">MSADASDDVADRPSDPHLVVPIGELTRRTGSRQNFPVHTMLVASTVAGVLVPDAEPVTGELVLESVIDGIVVTGTLVAPWVGECRRCLDPIHGSVAISVRELFESNATPGDSYPIQGDDIDLNPLVSDAVLLALPLSPLCRDDCPGPDPERFPALVEADDVGPDAPRADDRWAALSELRFED</sequence>
<dbReference type="EMBL" id="CAFBMH010000258">
    <property type="protein sequence ID" value="CAB4943129.1"/>
    <property type="molecule type" value="Genomic_DNA"/>
</dbReference>